<dbReference type="HAMAP" id="MF_00503">
    <property type="entry name" value="Ribosomal_bL9"/>
    <property type="match status" value="1"/>
</dbReference>
<keyword evidence="4 7" id="KW-0689">Ribosomal protein</keyword>
<dbReference type="InterPro" id="IPR020594">
    <property type="entry name" value="Ribosomal_bL9_bac/chp"/>
</dbReference>
<evidence type="ECO:0000256" key="5">
    <source>
        <dbReference type="ARBA" id="ARBA00023274"/>
    </source>
</evidence>
<dbReference type="PANTHER" id="PTHR21368">
    <property type="entry name" value="50S RIBOSOMAL PROTEIN L9"/>
    <property type="match status" value="1"/>
</dbReference>
<dbReference type="InterPro" id="IPR020069">
    <property type="entry name" value="Ribosomal_bL9_C"/>
</dbReference>
<dbReference type="Gene3D" id="3.40.5.10">
    <property type="entry name" value="Ribosomal protein L9, N-terminal domain"/>
    <property type="match status" value="1"/>
</dbReference>
<keyword evidence="5 7" id="KW-0687">Ribonucleoprotein</keyword>
<dbReference type="InterPro" id="IPR009027">
    <property type="entry name" value="Ribosomal_bL9/RNase_H1_N"/>
</dbReference>
<dbReference type="InterPro" id="IPR000244">
    <property type="entry name" value="Ribosomal_bL9"/>
</dbReference>
<protein>
    <recommendedName>
        <fullName evidence="6 7">Large ribosomal subunit protein bL9</fullName>
    </recommendedName>
</protein>
<feature type="domain" description="Ribosomal protein L9" evidence="8">
    <location>
        <begin position="1"/>
        <end position="44"/>
    </location>
</feature>
<dbReference type="GO" id="GO:0003735">
    <property type="term" value="F:structural constituent of ribosome"/>
    <property type="evidence" value="ECO:0007669"/>
    <property type="project" value="InterPro"/>
</dbReference>
<evidence type="ECO:0000313" key="10">
    <source>
        <dbReference type="EMBL" id="OGZ02525.1"/>
    </source>
</evidence>
<gene>
    <name evidence="7" type="primary">rplI</name>
    <name evidence="10" type="ORF">A2390_01285</name>
</gene>
<dbReference type="GO" id="GO:0006412">
    <property type="term" value="P:translation"/>
    <property type="evidence" value="ECO:0007669"/>
    <property type="project" value="UniProtKB-UniRule"/>
</dbReference>
<accession>A0A1G2CMB9</accession>
<reference evidence="10 11" key="1">
    <citation type="journal article" date="2016" name="Nat. Commun.">
        <title>Thousands of microbial genomes shed light on interconnected biogeochemical processes in an aquifer system.</title>
        <authorList>
            <person name="Anantharaman K."/>
            <person name="Brown C.T."/>
            <person name="Hug L.A."/>
            <person name="Sharon I."/>
            <person name="Castelle C.J."/>
            <person name="Probst A.J."/>
            <person name="Thomas B.C."/>
            <person name="Singh A."/>
            <person name="Wilkins M.J."/>
            <person name="Karaoz U."/>
            <person name="Brodie E.L."/>
            <person name="Williams K.H."/>
            <person name="Hubbard S.S."/>
            <person name="Banfield J.F."/>
        </authorList>
    </citation>
    <scope>NUCLEOTIDE SEQUENCE [LARGE SCALE GENOMIC DNA]</scope>
</reference>
<sequence>MKVILLQDVKKIGKRMGVREVPDGYARNFLFPKGMAKAATKEAIFNLEKEKGKEDQRKNEAKEKAKVLAQKASEITLLIKAKAGEKGELFGSIGEKEIIKELEKKAGIKAKEVILEHHIKNLGKYEIEVDFGEGEKEKIKVEVVKE</sequence>
<evidence type="ECO:0000259" key="9">
    <source>
        <dbReference type="Pfam" id="PF03948"/>
    </source>
</evidence>
<dbReference type="InterPro" id="IPR036935">
    <property type="entry name" value="Ribosomal_bL9_N_sf"/>
</dbReference>
<dbReference type="GO" id="GO:0019843">
    <property type="term" value="F:rRNA binding"/>
    <property type="evidence" value="ECO:0007669"/>
    <property type="project" value="UniProtKB-UniRule"/>
</dbReference>
<evidence type="ECO:0000313" key="11">
    <source>
        <dbReference type="Proteomes" id="UP000178599"/>
    </source>
</evidence>
<comment type="function">
    <text evidence="7">Binds to the 23S rRNA.</text>
</comment>
<dbReference type="EMBL" id="MHLE01000029">
    <property type="protein sequence ID" value="OGZ02525.1"/>
    <property type="molecule type" value="Genomic_DNA"/>
</dbReference>
<dbReference type="InterPro" id="IPR020070">
    <property type="entry name" value="Ribosomal_bL9_N"/>
</dbReference>
<evidence type="ECO:0000256" key="2">
    <source>
        <dbReference type="ARBA" id="ARBA00022730"/>
    </source>
</evidence>
<dbReference type="AlphaFoldDB" id="A0A1G2CMB9"/>
<dbReference type="NCBIfam" id="TIGR00158">
    <property type="entry name" value="L9"/>
    <property type="match status" value="1"/>
</dbReference>
<dbReference type="GO" id="GO:0005840">
    <property type="term" value="C:ribosome"/>
    <property type="evidence" value="ECO:0007669"/>
    <property type="project" value="UniProtKB-KW"/>
</dbReference>
<evidence type="ECO:0000256" key="3">
    <source>
        <dbReference type="ARBA" id="ARBA00022884"/>
    </source>
</evidence>
<dbReference type="SUPFAM" id="SSF55653">
    <property type="entry name" value="Ribosomal protein L9 C-domain"/>
    <property type="match status" value="1"/>
</dbReference>
<proteinExistence type="inferred from homology"/>
<dbReference type="SUPFAM" id="SSF55658">
    <property type="entry name" value="L9 N-domain-like"/>
    <property type="match status" value="1"/>
</dbReference>
<evidence type="ECO:0000256" key="6">
    <source>
        <dbReference type="ARBA" id="ARBA00035292"/>
    </source>
</evidence>
<dbReference type="InterPro" id="IPR036791">
    <property type="entry name" value="Ribosomal_bL9_C_sf"/>
</dbReference>
<organism evidence="10 11">
    <name type="scientific">Candidatus Liptonbacteria bacterium RIFOXYB1_FULL_36_10</name>
    <dbReference type="NCBI Taxonomy" id="1798654"/>
    <lineage>
        <taxon>Bacteria</taxon>
        <taxon>Candidatus Liptoniibacteriota</taxon>
    </lineage>
</organism>
<dbReference type="Proteomes" id="UP000178599">
    <property type="component" value="Unassembled WGS sequence"/>
</dbReference>
<comment type="caution">
    <text evidence="10">The sequence shown here is derived from an EMBL/GenBank/DDBJ whole genome shotgun (WGS) entry which is preliminary data.</text>
</comment>
<keyword evidence="2 7" id="KW-0699">rRNA-binding</keyword>
<evidence type="ECO:0000256" key="1">
    <source>
        <dbReference type="ARBA" id="ARBA00010605"/>
    </source>
</evidence>
<dbReference type="Pfam" id="PF01281">
    <property type="entry name" value="Ribosomal_L9_N"/>
    <property type="match status" value="1"/>
</dbReference>
<dbReference type="GO" id="GO:1990904">
    <property type="term" value="C:ribonucleoprotein complex"/>
    <property type="evidence" value="ECO:0007669"/>
    <property type="project" value="UniProtKB-KW"/>
</dbReference>
<name>A0A1G2CMB9_9BACT</name>
<dbReference type="Pfam" id="PF03948">
    <property type="entry name" value="Ribosomal_L9_C"/>
    <property type="match status" value="1"/>
</dbReference>
<dbReference type="Gene3D" id="3.10.430.100">
    <property type="entry name" value="Ribosomal protein L9, C-terminal domain"/>
    <property type="match status" value="1"/>
</dbReference>
<evidence type="ECO:0000256" key="4">
    <source>
        <dbReference type="ARBA" id="ARBA00022980"/>
    </source>
</evidence>
<comment type="similarity">
    <text evidence="1 7">Belongs to the bacterial ribosomal protein bL9 family.</text>
</comment>
<feature type="domain" description="Large ribosomal subunit protein bL9 C-terminal" evidence="9">
    <location>
        <begin position="61"/>
        <end position="144"/>
    </location>
</feature>
<evidence type="ECO:0000256" key="7">
    <source>
        <dbReference type="HAMAP-Rule" id="MF_00503"/>
    </source>
</evidence>
<keyword evidence="3 7" id="KW-0694">RNA-binding</keyword>
<evidence type="ECO:0000259" key="8">
    <source>
        <dbReference type="Pfam" id="PF01281"/>
    </source>
</evidence>